<dbReference type="EMBL" id="CM056816">
    <property type="protein sequence ID" value="KAJ8632465.1"/>
    <property type="molecule type" value="Genomic_DNA"/>
</dbReference>
<comment type="caution">
    <text evidence="1">The sequence shown here is derived from an EMBL/GenBank/DDBJ whole genome shotgun (WGS) entry which is preliminary data.</text>
</comment>
<sequence>MRQAGGSIEKYYTDLQGLWREIDFCRPNQMKCAGDIQKYNSILQEDRVYVFLDGLDDWLDKVRNDVLQLQPFPTVEQAYAHVRREDIRQAVMTSGSDITPGAVMASKGFKPGKPRSKPQSNGGKCTHCGNMKHTCETCFKLHGYPEWWNDFQAPKKCEGTSTNEGMGRAVVASAEPQLSLTAPPESTNPFTHLSDQGNCGQVLVTCHGHDDSMWIIDSGATDHMTFDSHDFSHITQPRRTHTANANGVQYPVTGAGTVALSSSLSLNHTLLVPSLSNKLLSVSQVTTDLNCVVLMYPTFCLLQDILYYMDDFSSGKANQKGYRCFDPITKRTYITMDVTFLETETFYPSPTAKSALQEELQDEEVNWLATTWLESEGDSKQHNDGNTAIRSTEQCSPVVEPTLEEPCNMECNETPAPVSDMA</sequence>
<evidence type="ECO:0000313" key="1">
    <source>
        <dbReference type="EMBL" id="KAJ8632465.1"/>
    </source>
</evidence>
<keyword evidence="2" id="KW-1185">Reference proteome</keyword>
<reference evidence="1 2" key="1">
    <citation type="journal article" date="2022" name="Hortic Res">
        <title>A haplotype resolved chromosomal level avocado genome allows analysis of novel avocado genes.</title>
        <authorList>
            <person name="Nath O."/>
            <person name="Fletcher S.J."/>
            <person name="Hayward A."/>
            <person name="Shaw L.M."/>
            <person name="Masouleh A.K."/>
            <person name="Furtado A."/>
            <person name="Henry R.J."/>
            <person name="Mitter N."/>
        </authorList>
    </citation>
    <scope>NUCLEOTIDE SEQUENCE [LARGE SCALE GENOMIC DNA]</scope>
    <source>
        <strain evidence="2">cv. Hass</strain>
    </source>
</reference>
<gene>
    <name evidence="1" type="ORF">MRB53_025801</name>
</gene>
<name>A0ACC2LGU2_PERAE</name>
<evidence type="ECO:0000313" key="2">
    <source>
        <dbReference type="Proteomes" id="UP001234297"/>
    </source>
</evidence>
<organism evidence="1 2">
    <name type="scientific">Persea americana</name>
    <name type="common">Avocado</name>
    <dbReference type="NCBI Taxonomy" id="3435"/>
    <lineage>
        <taxon>Eukaryota</taxon>
        <taxon>Viridiplantae</taxon>
        <taxon>Streptophyta</taxon>
        <taxon>Embryophyta</taxon>
        <taxon>Tracheophyta</taxon>
        <taxon>Spermatophyta</taxon>
        <taxon>Magnoliopsida</taxon>
        <taxon>Magnoliidae</taxon>
        <taxon>Laurales</taxon>
        <taxon>Lauraceae</taxon>
        <taxon>Persea</taxon>
    </lineage>
</organism>
<proteinExistence type="predicted"/>
<protein>
    <submittedName>
        <fullName evidence="1">Uncharacterized protein</fullName>
    </submittedName>
</protein>
<accession>A0ACC2LGU2</accession>
<dbReference type="Proteomes" id="UP001234297">
    <property type="component" value="Chromosome 8"/>
</dbReference>